<evidence type="ECO:0000313" key="1">
    <source>
        <dbReference type="EMBL" id="AGL93175.1"/>
    </source>
</evidence>
<name>R9R8P5_BACIU</name>
<proteinExistence type="predicted"/>
<protein>
    <submittedName>
        <fullName evidence="1">Uncharacterized protein</fullName>
    </submittedName>
</protein>
<dbReference type="Pfam" id="PF19140">
    <property type="entry name" value="DUF5823"/>
    <property type="match status" value="1"/>
</dbReference>
<dbReference type="RefSeq" id="WP_015715152.1">
    <property type="nucleotide sequence ID" value="NZ_BDCV01000005.1"/>
</dbReference>
<organism evidence="1">
    <name type="scientific">Bacillus subtilis</name>
    <dbReference type="NCBI Taxonomy" id="1423"/>
    <lineage>
        <taxon>Bacteria</taxon>
        <taxon>Bacillati</taxon>
        <taxon>Bacillota</taxon>
        <taxon>Bacilli</taxon>
        <taxon>Bacillales</taxon>
        <taxon>Bacillaceae</taxon>
        <taxon>Bacillus</taxon>
    </lineage>
</organism>
<accession>R9R8P5</accession>
<gene>
    <name evidence="1" type="primary">subI</name>
</gene>
<dbReference type="PATRIC" id="fig|1423.287.peg.3973"/>
<dbReference type="EMBL" id="JX912247">
    <property type="protein sequence ID" value="AGL93175.1"/>
    <property type="molecule type" value="Genomic_DNA"/>
</dbReference>
<reference evidence="1" key="1">
    <citation type="journal article" date="2012" name="J. Appl. Microbiol.">
        <title>Diversity and bioactive potential of endospore-forming bacteria cultured from the marine sponge Haliclona simulans.</title>
        <authorList>
            <person name="Phelan R.W."/>
            <person name="O'Halloran J.A."/>
            <person name="Kennedy J."/>
            <person name="Morrissey J.P."/>
            <person name="Dobson A.D."/>
            <person name="O'Gara F."/>
            <person name="Barbosa T.M."/>
        </authorList>
    </citation>
    <scope>NUCLEOTIDE SEQUENCE</scope>
    <source>
        <strain evidence="1">MMA7</strain>
    </source>
</reference>
<dbReference type="InterPro" id="IPR043861">
    <property type="entry name" value="DUF5823"/>
</dbReference>
<sequence length="196" mass="21919">MIQAVLEITIKFLTELISFELPVYMYIWFAVLFIFSMIVENVQLAIAKDSILNSILKRLGIKILSLLVVLIIGVLGSNFFAQVVEDAVNKESNLAYYILSTTIATALTIIEPIIETMKKFIKEQSNLAFANFTVSVICLTVTFQAVSSIFSDYFILATPYKVVLIISSAIGIVYLVKFDQNNLEVNSESVHSNKND</sequence>
<dbReference type="AlphaFoldDB" id="R9R8P5"/>
<reference evidence="1" key="2">
    <citation type="journal article" date="2013" name="Mar. Drugs">
        <title>Subtilomycin: A New Lantibiotic from Bacillus subtilis Strain MMA7 Isolated from the Marine Sponge Haliclona simulans.</title>
        <authorList>
            <person name="Phelan R.W."/>
            <person name="Barret M."/>
            <person name="Cotter P.D."/>
            <person name="O'Connor P.M."/>
            <person name="Chen R."/>
            <person name="Morrissey J.P."/>
            <person name="Dobson A.D."/>
            <person name="O'Gara F."/>
            <person name="Barbosa T.M."/>
        </authorList>
    </citation>
    <scope>NUCLEOTIDE SEQUENCE</scope>
    <source>
        <strain evidence="1">MMA7</strain>
    </source>
</reference>